<gene>
    <name evidence="3" type="ORF">NX722_11780</name>
</gene>
<evidence type="ECO:0000256" key="2">
    <source>
        <dbReference type="RuleBase" id="RU362080"/>
    </source>
</evidence>
<dbReference type="Pfam" id="PF02604">
    <property type="entry name" value="PhdYeFM_antitox"/>
    <property type="match status" value="1"/>
</dbReference>
<dbReference type="NCBIfam" id="TIGR01552">
    <property type="entry name" value="phd_fam"/>
    <property type="match status" value="1"/>
</dbReference>
<dbReference type="InterPro" id="IPR006442">
    <property type="entry name" value="Antitoxin_Phd/YefM"/>
</dbReference>
<organism evidence="3 4">
    <name type="scientific">Endozoicomonas gorgoniicola</name>
    <dbReference type="NCBI Taxonomy" id="1234144"/>
    <lineage>
        <taxon>Bacteria</taxon>
        <taxon>Pseudomonadati</taxon>
        <taxon>Pseudomonadota</taxon>
        <taxon>Gammaproteobacteria</taxon>
        <taxon>Oceanospirillales</taxon>
        <taxon>Endozoicomonadaceae</taxon>
        <taxon>Endozoicomonas</taxon>
    </lineage>
</organism>
<evidence type="ECO:0000256" key="1">
    <source>
        <dbReference type="ARBA" id="ARBA00009981"/>
    </source>
</evidence>
<evidence type="ECO:0000313" key="4">
    <source>
        <dbReference type="Proteomes" id="UP001209854"/>
    </source>
</evidence>
<reference evidence="3 4" key="1">
    <citation type="submission" date="2022-10" db="EMBL/GenBank/DDBJ databases">
        <title>High-quality genome sequences of two octocoral-associated bacteria, Endozoicomonas euniceicola EF212 and Endozoicomonas gorgoniicola PS125.</title>
        <authorList>
            <person name="Chiou Y.-J."/>
            <person name="Chen Y.-H."/>
        </authorList>
    </citation>
    <scope>NUCLEOTIDE SEQUENCE [LARGE SCALE GENOMIC DNA]</scope>
    <source>
        <strain evidence="3 4">PS125</strain>
    </source>
</reference>
<dbReference type="PANTHER" id="PTHR33713">
    <property type="entry name" value="ANTITOXIN YAFN-RELATED"/>
    <property type="match status" value="1"/>
</dbReference>
<dbReference type="EMBL" id="JAPFCC010000001">
    <property type="protein sequence ID" value="MCW7553305.1"/>
    <property type="molecule type" value="Genomic_DNA"/>
</dbReference>
<dbReference type="PANTHER" id="PTHR33713:SF1">
    <property type="entry name" value="CYTOPLASMIC PROTEIN"/>
    <property type="match status" value="1"/>
</dbReference>
<sequence>MASIHPILADVSAGISELKKNPMGVIKEANGETVAILNRNEPVFYAVPAKVYEAMMDALDDLELSAIVEERKNDERVRVNIDEL</sequence>
<dbReference type="Proteomes" id="UP001209854">
    <property type="component" value="Unassembled WGS sequence"/>
</dbReference>
<dbReference type="RefSeq" id="WP_262568140.1">
    <property type="nucleotide sequence ID" value="NZ_JAPFCC010000001.1"/>
</dbReference>
<accession>A0ABT3MV97</accession>
<keyword evidence="4" id="KW-1185">Reference proteome</keyword>
<dbReference type="SUPFAM" id="SSF143120">
    <property type="entry name" value="YefM-like"/>
    <property type="match status" value="1"/>
</dbReference>
<dbReference type="InterPro" id="IPR036165">
    <property type="entry name" value="YefM-like_sf"/>
</dbReference>
<comment type="caution">
    <text evidence="3">The sequence shown here is derived from an EMBL/GenBank/DDBJ whole genome shotgun (WGS) entry which is preliminary data.</text>
</comment>
<comment type="similarity">
    <text evidence="1 2">Belongs to the phD/YefM antitoxin family.</text>
</comment>
<name>A0ABT3MV97_9GAMM</name>
<protein>
    <recommendedName>
        <fullName evidence="2">Antitoxin</fullName>
    </recommendedName>
</protein>
<evidence type="ECO:0000313" key="3">
    <source>
        <dbReference type="EMBL" id="MCW7553305.1"/>
    </source>
</evidence>
<dbReference type="InterPro" id="IPR051405">
    <property type="entry name" value="phD/YefM_antitoxin"/>
</dbReference>
<comment type="function">
    <text evidence="2">Antitoxin component of a type II toxin-antitoxin (TA) system.</text>
</comment>
<proteinExistence type="inferred from homology"/>